<dbReference type="SUPFAM" id="SSF48008">
    <property type="entry name" value="GntR ligand-binding domain-like"/>
    <property type="match status" value="1"/>
</dbReference>
<organism evidence="6 7">
    <name type="scientific">Rhizobium laguerreae</name>
    <dbReference type="NCBI Taxonomy" id="1076926"/>
    <lineage>
        <taxon>Bacteria</taxon>
        <taxon>Pseudomonadati</taxon>
        <taxon>Pseudomonadota</taxon>
        <taxon>Alphaproteobacteria</taxon>
        <taxon>Hyphomicrobiales</taxon>
        <taxon>Rhizobiaceae</taxon>
        <taxon>Rhizobium/Agrobacterium group</taxon>
        <taxon>Rhizobium</taxon>
    </lineage>
</organism>
<dbReference type="Gene3D" id="1.20.120.530">
    <property type="entry name" value="GntR ligand-binding domain-like"/>
    <property type="match status" value="1"/>
</dbReference>
<protein>
    <submittedName>
        <fullName evidence="6">FadR family transcriptional regulator</fullName>
    </submittedName>
</protein>
<keyword evidence="3" id="KW-0804">Transcription</keyword>
<dbReference type="SMART" id="SM00895">
    <property type="entry name" value="FCD"/>
    <property type="match status" value="1"/>
</dbReference>
<evidence type="ECO:0000313" key="6">
    <source>
        <dbReference type="EMBL" id="MBY3064675.1"/>
    </source>
</evidence>
<dbReference type="AlphaFoldDB" id="A0AB35FFV5"/>
<evidence type="ECO:0000313" key="7">
    <source>
        <dbReference type="Proteomes" id="UP000758022"/>
    </source>
</evidence>
<evidence type="ECO:0000256" key="1">
    <source>
        <dbReference type="ARBA" id="ARBA00023015"/>
    </source>
</evidence>
<reference evidence="6" key="1">
    <citation type="submission" date="2020-04" db="EMBL/GenBank/DDBJ databases">
        <title>Global-level population genomics supports evidence of horizontal gene transfer on evolution of Rhizobia in Lentils.</title>
        <authorList>
            <person name="Gai Y."/>
            <person name="Cook D."/>
            <person name="Riely B."/>
        </authorList>
    </citation>
    <scope>NUCLEOTIDE SEQUENCE</scope>
    <source>
        <strain evidence="6">TLR9</strain>
    </source>
</reference>
<dbReference type="Pfam" id="PF07729">
    <property type="entry name" value="FCD"/>
    <property type="match status" value="1"/>
</dbReference>
<feature type="region of interest" description="Disordered" evidence="4">
    <location>
        <begin position="1"/>
        <end position="20"/>
    </location>
</feature>
<feature type="domain" description="GntR C-terminal" evidence="5">
    <location>
        <begin position="57"/>
        <end position="178"/>
    </location>
</feature>
<proteinExistence type="predicted"/>
<evidence type="ECO:0000256" key="4">
    <source>
        <dbReference type="SAM" id="MobiDB-lite"/>
    </source>
</evidence>
<dbReference type="Proteomes" id="UP000758022">
    <property type="component" value="Unassembled WGS sequence"/>
</dbReference>
<dbReference type="EMBL" id="JAAXQQ010000004">
    <property type="protein sequence ID" value="MBY3064675.1"/>
    <property type="molecule type" value="Genomic_DNA"/>
</dbReference>
<dbReference type="RefSeq" id="WP_221979216.1">
    <property type="nucleotide sequence ID" value="NZ_JAAXQQ010000004.1"/>
</dbReference>
<name>A0AB35FFV5_9HYPH</name>
<gene>
    <name evidence="6" type="ORF">HFO74_14720</name>
</gene>
<dbReference type="InterPro" id="IPR011711">
    <property type="entry name" value="GntR_C"/>
</dbReference>
<accession>A0AB35FFV5</accession>
<dbReference type="InterPro" id="IPR008920">
    <property type="entry name" value="TF_FadR/GntR_C"/>
</dbReference>
<dbReference type="GO" id="GO:0003677">
    <property type="term" value="F:DNA binding"/>
    <property type="evidence" value="ECO:0007669"/>
    <property type="project" value="UniProtKB-KW"/>
</dbReference>
<evidence type="ECO:0000259" key="5">
    <source>
        <dbReference type="SMART" id="SM00895"/>
    </source>
</evidence>
<comment type="caution">
    <text evidence="6">The sequence shown here is derived from an EMBL/GenBank/DDBJ whole genome shotgun (WGS) entry which is preliminary data.</text>
</comment>
<evidence type="ECO:0000256" key="3">
    <source>
        <dbReference type="ARBA" id="ARBA00023163"/>
    </source>
</evidence>
<dbReference type="PANTHER" id="PTHR43537">
    <property type="entry name" value="TRANSCRIPTIONAL REGULATOR, GNTR FAMILY"/>
    <property type="match status" value="1"/>
</dbReference>
<keyword evidence="1" id="KW-0805">Transcription regulation</keyword>
<keyword evidence="2" id="KW-0238">DNA-binding</keyword>
<sequence>MSDDPRTGTRSWGLTSAKGHQRMGSPVLLSKHREGIFWIQSSSAGSENLRLAKCYPAAFAFRCAVEPAAAAEAARNATLAQLYEIEAPLQVMSEAKTDFNKWIEGDVALHTAIYVASNNVFIAPLANLFRQYFQMSFSVSSSNFHHQHCLQEHRDVFEAIRERDPEKAADTVRILLKHADEDVKSVLQK</sequence>
<dbReference type="PANTHER" id="PTHR43537:SF44">
    <property type="entry name" value="GNTR FAMILY REGULATORY PROTEIN"/>
    <property type="match status" value="1"/>
</dbReference>
<evidence type="ECO:0000256" key="2">
    <source>
        <dbReference type="ARBA" id="ARBA00023125"/>
    </source>
</evidence>